<evidence type="ECO:0000313" key="3">
    <source>
        <dbReference type="Proteomes" id="UP000217199"/>
    </source>
</evidence>
<dbReference type="EMBL" id="NBII01000003">
    <property type="protein sequence ID" value="PAV20650.1"/>
    <property type="molecule type" value="Genomic_DNA"/>
</dbReference>
<dbReference type="Proteomes" id="UP000217199">
    <property type="component" value="Unassembled WGS sequence"/>
</dbReference>
<evidence type="ECO:0000256" key="1">
    <source>
        <dbReference type="SAM" id="MobiDB-lite"/>
    </source>
</evidence>
<evidence type="ECO:0000313" key="2">
    <source>
        <dbReference type="EMBL" id="PAV20650.1"/>
    </source>
</evidence>
<organism evidence="2 3">
    <name type="scientific">Pyrrhoderma noxium</name>
    <dbReference type="NCBI Taxonomy" id="2282107"/>
    <lineage>
        <taxon>Eukaryota</taxon>
        <taxon>Fungi</taxon>
        <taxon>Dikarya</taxon>
        <taxon>Basidiomycota</taxon>
        <taxon>Agaricomycotina</taxon>
        <taxon>Agaricomycetes</taxon>
        <taxon>Hymenochaetales</taxon>
        <taxon>Hymenochaetaceae</taxon>
        <taxon>Pyrrhoderma</taxon>
    </lineage>
</organism>
<accession>A0A286UM44</accession>
<feature type="compositionally biased region" description="Low complexity" evidence="1">
    <location>
        <begin position="281"/>
        <end position="298"/>
    </location>
</feature>
<proteinExistence type="predicted"/>
<feature type="compositionally biased region" description="Polar residues" evidence="1">
    <location>
        <begin position="243"/>
        <end position="266"/>
    </location>
</feature>
<name>A0A286UM44_9AGAM</name>
<keyword evidence="3" id="KW-1185">Reference proteome</keyword>
<protein>
    <submittedName>
        <fullName evidence="2">Uncharacterized protein</fullName>
    </submittedName>
</protein>
<reference evidence="2 3" key="1">
    <citation type="journal article" date="2017" name="Mol. Ecol.">
        <title>Comparative and population genomic landscape of Phellinus noxius: A hypervariable fungus causing root rot in trees.</title>
        <authorList>
            <person name="Chung C.L."/>
            <person name="Lee T.J."/>
            <person name="Akiba M."/>
            <person name="Lee H.H."/>
            <person name="Kuo T.H."/>
            <person name="Liu D."/>
            <person name="Ke H.M."/>
            <person name="Yokoi T."/>
            <person name="Roa M.B."/>
            <person name="Lu M.J."/>
            <person name="Chang Y.Y."/>
            <person name="Ann P.J."/>
            <person name="Tsai J.N."/>
            <person name="Chen C.Y."/>
            <person name="Tzean S.S."/>
            <person name="Ota Y."/>
            <person name="Hattori T."/>
            <person name="Sahashi N."/>
            <person name="Liou R.F."/>
            <person name="Kikuchi T."/>
            <person name="Tsai I.J."/>
        </authorList>
    </citation>
    <scope>NUCLEOTIDE SEQUENCE [LARGE SCALE GENOMIC DNA]</scope>
    <source>
        <strain evidence="2 3">FFPRI411160</strain>
    </source>
</reference>
<dbReference type="InParanoid" id="A0A286UM44"/>
<feature type="region of interest" description="Disordered" evidence="1">
    <location>
        <begin position="201"/>
        <end position="298"/>
    </location>
</feature>
<comment type="caution">
    <text evidence="2">The sequence shown here is derived from an EMBL/GenBank/DDBJ whole genome shotgun (WGS) entry which is preliminary data.</text>
</comment>
<sequence length="298" mass="32409">MLYKLAVGDHNPNSLSTRPDEDTQSIYRIVPYSWNADKDNGNFKEPIIGIGPTTKDASRNLYIKLLERLEIFYSSLTMPEFELEGQKYVTSDYIKELKIGISNVKGATSQLLKEARHLSRGGLRTKDTPITAGTPTSALLARSKVYSQPQAAASTQSNLSTAGSYVSLPSIEGNSNRFGSILFNGVSKAFSNMSLMKVKPNTTTAPASEGAAPVVTKSQRARVLPGTRRPQVNRPLSKPPVTQPVTSGASKTSSETNNQQQPQKQTGPRRRVARAQRLPDSASSSQNPKSDQSSQRVN</sequence>
<gene>
    <name evidence="2" type="ORF">PNOK_0327700</name>
</gene>
<dbReference type="AlphaFoldDB" id="A0A286UM44"/>